<evidence type="ECO:0000256" key="12">
    <source>
        <dbReference type="SAM" id="SignalP"/>
    </source>
</evidence>
<keyword evidence="9" id="KW-1015">Disulfide bond</keyword>
<evidence type="ECO:0000256" key="2">
    <source>
        <dbReference type="ARBA" id="ARBA00004555"/>
    </source>
</evidence>
<evidence type="ECO:0000313" key="13">
    <source>
        <dbReference type="EMBL" id="NXA40619.1"/>
    </source>
</evidence>
<feature type="chain" id="PRO_5029458536" evidence="12">
    <location>
        <begin position="19"/>
        <end position="204"/>
    </location>
</feature>
<accession>A0A7K7VGV5</accession>
<evidence type="ECO:0000256" key="9">
    <source>
        <dbReference type="ARBA" id="ARBA00023157"/>
    </source>
</evidence>
<comment type="similarity">
    <text evidence="4">Belongs to the FIBIN family.</text>
</comment>
<dbReference type="EMBL" id="VZSX01000138">
    <property type="protein sequence ID" value="NXA40619.1"/>
    <property type="molecule type" value="Genomic_DNA"/>
</dbReference>
<dbReference type="PANTHER" id="PTHR31185:SF0">
    <property type="entry name" value="FIN BUD INITIATION FACTOR HOMOLOG"/>
    <property type="match status" value="1"/>
</dbReference>
<keyword evidence="10" id="KW-0325">Glycoprotein</keyword>
<gene>
    <name evidence="13" type="primary">Fibin</name>
    <name evidence="13" type="ORF">EUDELE_R05021</name>
</gene>
<dbReference type="GO" id="GO:0005576">
    <property type="term" value="C:extracellular region"/>
    <property type="evidence" value="ECO:0007669"/>
    <property type="project" value="UniProtKB-SubCell"/>
</dbReference>
<evidence type="ECO:0000313" key="14">
    <source>
        <dbReference type="Proteomes" id="UP000533954"/>
    </source>
</evidence>
<feature type="signal peptide" evidence="12">
    <location>
        <begin position="1"/>
        <end position="18"/>
    </location>
</feature>
<evidence type="ECO:0000256" key="3">
    <source>
        <dbReference type="ARBA" id="ARBA00004613"/>
    </source>
</evidence>
<name>A0A7K7VGV5_EUDEL</name>
<comment type="subunit">
    <text evidence="11">Homodimer; disulfide-linked. Seems to also exist as monomers.</text>
</comment>
<dbReference type="OrthoDB" id="9434858at2759"/>
<reference evidence="13 14" key="1">
    <citation type="submission" date="2019-09" db="EMBL/GenBank/DDBJ databases">
        <title>Bird 10,000 Genomes (B10K) Project - Family phase.</title>
        <authorList>
            <person name="Zhang G."/>
        </authorList>
    </citation>
    <scope>NUCLEOTIDE SEQUENCE [LARGE SCALE GENOMIC DNA]</scope>
    <source>
        <strain evidence="13">B10K-LSUMZ-16893</strain>
    </source>
</reference>
<evidence type="ECO:0000256" key="11">
    <source>
        <dbReference type="ARBA" id="ARBA00025913"/>
    </source>
</evidence>
<evidence type="ECO:0000256" key="8">
    <source>
        <dbReference type="ARBA" id="ARBA00023034"/>
    </source>
</evidence>
<evidence type="ECO:0000256" key="1">
    <source>
        <dbReference type="ARBA" id="ARBA00004240"/>
    </source>
</evidence>
<dbReference type="GO" id="GO:0005783">
    <property type="term" value="C:endoplasmic reticulum"/>
    <property type="evidence" value="ECO:0007669"/>
    <property type="project" value="UniProtKB-SubCell"/>
</dbReference>
<keyword evidence="8" id="KW-0333">Golgi apparatus</keyword>
<protein>
    <submittedName>
        <fullName evidence="13">FIBIN factor</fullName>
    </submittedName>
</protein>
<feature type="non-terminal residue" evidence="13">
    <location>
        <position position="204"/>
    </location>
</feature>
<dbReference type="GO" id="GO:0005794">
    <property type="term" value="C:Golgi apparatus"/>
    <property type="evidence" value="ECO:0007669"/>
    <property type="project" value="UniProtKB-SubCell"/>
</dbReference>
<dbReference type="PANTHER" id="PTHR31185">
    <property type="entry name" value="FIN BUD INITIATION FACTOR FIBIN"/>
    <property type="match status" value="1"/>
</dbReference>
<dbReference type="Pfam" id="PF15819">
    <property type="entry name" value="Fibin"/>
    <property type="match status" value="1"/>
</dbReference>
<sequence>MRALRLLWLGCLGGLCGGYFSGPLQPEMSNGSLHHYFVPDGDYEENDDPERCQLLFRVGETRRCGGAAGTLSLREELTVLARHVEDAGRVLEAIGRSISYDLDGEESYSQYLRREAAQIGEAYASSERALSELEGKFRQGREAEGREGARPGEAPLALLLRARALLRDTLRVSGGLRDKHELLALAVRSHGARLSRLRSDYLHA</sequence>
<dbReference type="AlphaFoldDB" id="A0A7K7VGV5"/>
<keyword evidence="7" id="KW-0256">Endoplasmic reticulum</keyword>
<organism evidence="13 14">
    <name type="scientific">Eudromia elegans</name>
    <name type="common">Elegant crested-tinamou</name>
    <dbReference type="NCBI Taxonomy" id="8805"/>
    <lineage>
        <taxon>Eukaryota</taxon>
        <taxon>Metazoa</taxon>
        <taxon>Chordata</taxon>
        <taxon>Craniata</taxon>
        <taxon>Vertebrata</taxon>
        <taxon>Euteleostomi</taxon>
        <taxon>Archelosauria</taxon>
        <taxon>Archosauria</taxon>
        <taxon>Dinosauria</taxon>
        <taxon>Saurischia</taxon>
        <taxon>Theropoda</taxon>
        <taxon>Coelurosauria</taxon>
        <taxon>Aves</taxon>
        <taxon>Palaeognathae</taxon>
        <taxon>Tinamiformes</taxon>
        <taxon>Tinamidae</taxon>
        <taxon>Eudromia</taxon>
    </lineage>
</organism>
<feature type="non-terminal residue" evidence="13">
    <location>
        <position position="1"/>
    </location>
</feature>
<keyword evidence="14" id="KW-1185">Reference proteome</keyword>
<evidence type="ECO:0000256" key="10">
    <source>
        <dbReference type="ARBA" id="ARBA00023180"/>
    </source>
</evidence>
<evidence type="ECO:0000256" key="6">
    <source>
        <dbReference type="ARBA" id="ARBA00022729"/>
    </source>
</evidence>
<proteinExistence type="inferred from homology"/>
<evidence type="ECO:0000256" key="4">
    <source>
        <dbReference type="ARBA" id="ARBA00007437"/>
    </source>
</evidence>
<dbReference type="InterPro" id="IPR026772">
    <property type="entry name" value="Fibin"/>
</dbReference>
<keyword evidence="5" id="KW-0964">Secreted</keyword>
<comment type="subcellular location">
    <subcellularLocation>
        <location evidence="1">Endoplasmic reticulum</location>
    </subcellularLocation>
    <subcellularLocation>
        <location evidence="2">Golgi apparatus</location>
    </subcellularLocation>
    <subcellularLocation>
        <location evidence="3">Secreted</location>
    </subcellularLocation>
</comment>
<evidence type="ECO:0000256" key="7">
    <source>
        <dbReference type="ARBA" id="ARBA00022824"/>
    </source>
</evidence>
<evidence type="ECO:0000256" key="5">
    <source>
        <dbReference type="ARBA" id="ARBA00022525"/>
    </source>
</evidence>
<keyword evidence="6 12" id="KW-0732">Signal</keyword>
<dbReference type="Proteomes" id="UP000533954">
    <property type="component" value="Unassembled WGS sequence"/>
</dbReference>
<comment type="caution">
    <text evidence="13">The sequence shown here is derived from an EMBL/GenBank/DDBJ whole genome shotgun (WGS) entry which is preliminary data.</text>
</comment>